<reference evidence="2" key="1">
    <citation type="journal article" date="2023" name="Antonie Van Leeuwenhoek">
        <title>Mesoterricola silvestris gen. nov., sp. nov., Mesoterricola sediminis sp. nov., Geothrix oryzae sp. nov., Geothrix edaphica sp. nov., Geothrix rubra sp. nov., and Geothrix limicola sp. nov., six novel members of Acidobacteriota isolated from soils.</title>
        <authorList>
            <person name="Itoh H."/>
            <person name="Sugisawa Y."/>
            <person name="Mise K."/>
            <person name="Xu Z."/>
            <person name="Kuniyasu M."/>
            <person name="Ushijima N."/>
            <person name="Kawano K."/>
            <person name="Kobayashi E."/>
            <person name="Shiratori Y."/>
            <person name="Masuda Y."/>
            <person name="Senoo K."/>
        </authorList>
    </citation>
    <scope>NUCLEOTIDE SEQUENCE</scope>
    <source>
        <strain evidence="2">Red802</strain>
    </source>
</reference>
<organism evidence="2 3">
    <name type="scientific">Geothrix edaphica</name>
    <dbReference type="NCBI Taxonomy" id="2927976"/>
    <lineage>
        <taxon>Bacteria</taxon>
        <taxon>Pseudomonadati</taxon>
        <taxon>Acidobacteriota</taxon>
        <taxon>Holophagae</taxon>
        <taxon>Holophagales</taxon>
        <taxon>Holophagaceae</taxon>
        <taxon>Geothrix</taxon>
    </lineage>
</organism>
<keyword evidence="1" id="KW-1003">Cell membrane</keyword>
<evidence type="ECO:0000313" key="3">
    <source>
        <dbReference type="Proteomes" id="UP001165044"/>
    </source>
</evidence>
<evidence type="ECO:0000256" key="1">
    <source>
        <dbReference type="HAMAP-Rule" id="MF_00386"/>
    </source>
</evidence>
<gene>
    <name evidence="2" type="ORF">GETHED_24730</name>
</gene>
<dbReference type="SMART" id="SM01234">
    <property type="entry name" value="Haemolytic"/>
    <property type="match status" value="1"/>
</dbReference>
<dbReference type="PANTHER" id="PTHR33383:SF1">
    <property type="entry name" value="MEMBRANE PROTEIN INSERTION EFFICIENCY FACTOR-RELATED"/>
    <property type="match status" value="1"/>
</dbReference>
<keyword evidence="1" id="KW-0472">Membrane</keyword>
<accession>A0ABQ5Q0E1</accession>
<dbReference type="Pfam" id="PF01809">
    <property type="entry name" value="YidD"/>
    <property type="match status" value="1"/>
</dbReference>
<evidence type="ECO:0000313" key="2">
    <source>
        <dbReference type="EMBL" id="GLH68109.1"/>
    </source>
</evidence>
<comment type="similarity">
    <text evidence="1">Belongs to the UPF0161 family.</text>
</comment>
<keyword evidence="3" id="KW-1185">Reference proteome</keyword>
<comment type="subcellular location">
    <subcellularLocation>
        <location evidence="1">Cell membrane</location>
        <topology evidence="1">Peripheral membrane protein</topology>
        <orientation evidence="1">Cytoplasmic side</orientation>
    </subcellularLocation>
</comment>
<name>A0ABQ5Q0E1_9BACT</name>
<dbReference type="InterPro" id="IPR002696">
    <property type="entry name" value="Membr_insert_effic_factor_YidD"/>
</dbReference>
<protein>
    <recommendedName>
        <fullName evidence="1">Putative membrane protein insertion efficiency factor</fullName>
    </recommendedName>
</protein>
<dbReference type="Proteomes" id="UP001165044">
    <property type="component" value="Unassembled WGS sequence"/>
</dbReference>
<dbReference type="NCBIfam" id="TIGR00278">
    <property type="entry name" value="membrane protein insertion efficiency factor YidD"/>
    <property type="match status" value="1"/>
</dbReference>
<proteinExistence type="inferred from homology"/>
<dbReference type="HAMAP" id="MF_00386">
    <property type="entry name" value="UPF0161_YidD"/>
    <property type="match status" value="1"/>
</dbReference>
<dbReference type="EMBL" id="BSDC01000003">
    <property type="protein sequence ID" value="GLH68109.1"/>
    <property type="molecule type" value="Genomic_DNA"/>
</dbReference>
<sequence>MRRRPRALDWLAAHPLAAIAAFLVLEACLPVRFQPTAWICRGAIRAYQATLSGHLPTQCKFTPTCSHYGLGCIQKYGTLRGGLLTTWRLIRCSPLTSGGSDPVP</sequence>
<dbReference type="PANTHER" id="PTHR33383">
    <property type="entry name" value="MEMBRANE PROTEIN INSERTION EFFICIENCY FACTOR-RELATED"/>
    <property type="match status" value="1"/>
</dbReference>
<comment type="caution">
    <text evidence="2">The sequence shown here is derived from an EMBL/GenBank/DDBJ whole genome shotgun (WGS) entry which is preliminary data.</text>
</comment>
<comment type="function">
    <text evidence="1">Could be involved in insertion of integral membrane proteins into the membrane.</text>
</comment>